<dbReference type="Proteomes" id="UP000528286">
    <property type="component" value="Unassembled WGS sequence"/>
</dbReference>
<evidence type="ECO:0000256" key="1">
    <source>
        <dbReference type="ARBA" id="ARBA00009387"/>
    </source>
</evidence>
<protein>
    <submittedName>
        <fullName evidence="5">Soluble lytic murein transglycosylase-like protein</fullName>
    </submittedName>
</protein>
<feature type="compositionally biased region" description="Polar residues" evidence="2">
    <location>
        <begin position="176"/>
        <end position="189"/>
    </location>
</feature>
<dbReference type="SUPFAM" id="SSF53955">
    <property type="entry name" value="Lysozyme-like"/>
    <property type="match status" value="1"/>
</dbReference>
<feature type="chain" id="PRO_5031228861" evidence="3">
    <location>
        <begin position="28"/>
        <end position="375"/>
    </location>
</feature>
<feature type="signal peptide" evidence="3">
    <location>
        <begin position="1"/>
        <end position="27"/>
    </location>
</feature>
<dbReference type="InterPro" id="IPR008258">
    <property type="entry name" value="Transglycosylase_SLT_dom_1"/>
</dbReference>
<dbReference type="PROSITE" id="PS51257">
    <property type="entry name" value="PROKAR_LIPOPROTEIN"/>
    <property type="match status" value="1"/>
</dbReference>
<sequence length="375" mass="39315">MAVTRYAGLKSALLLATAISATLSGCASVEYNKLADGKSKKVVPMPTQAAETAYAAPGQPGAVSTQTLSEGPTVVAAEQAAGIPLPTPNPSNPQMAALMQPAPVQAAAAVLPGQPQLQQVAMADTAGTNPLAQAQTTPGMELAYATPTVVAVPQPRPDIIAAANSIPTAGGPDDPQVTQPLTQPQSSAQKDAELLQQRLASADPAPGNPNPLLAGVAVPTPRPDMKPMGLEAYASTPEMMALDAFDTSAPKEIAKETGLAPSGKLQALIKKYAELYQVPEALVHRVVRRESMYNPNAYSRGNYGLMQIRYNTAKSLGYTGSPSGLFDAETNLKYAVKYLRGAFMVADNNHDNAVRLYARGYYYDAKRKGLLAQVQ</sequence>
<comment type="caution">
    <text evidence="5">The sequence shown here is derived from an EMBL/GenBank/DDBJ whole genome shotgun (WGS) entry which is preliminary data.</text>
</comment>
<accession>A0A7W6NJA2</accession>
<dbReference type="Gene3D" id="1.10.530.10">
    <property type="match status" value="1"/>
</dbReference>
<dbReference type="RefSeq" id="WP_246364881.1">
    <property type="nucleotide sequence ID" value="NZ_JACIEZ010000001.1"/>
</dbReference>
<dbReference type="EMBL" id="JACIEZ010000001">
    <property type="protein sequence ID" value="MBB4063533.1"/>
    <property type="molecule type" value="Genomic_DNA"/>
</dbReference>
<proteinExistence type="inferred from homology"/>
<dbReference type="InterPro" id="IPR023346">
    <property type="entry name" value="Lysozyme-like_dom_sf"/>
</dbReference>
<evidence type="ECO:0000256" key="2">
    <source>
        <dbReference type="SAM" id="MobiDB-lite"/>
    </source>
</evidence>
<dbReference type="Pfam" id="PF01464">
    <property type="entry name" value="SLT"/>
    <property type="match status" value="1"/>
</dbReference>
<reference evidence="5 6" key="1">
    <citation type="submission" date="2020-08" db="EMBL/GenBank/DDBJ databases">
        <title>Genomic Encyclopedia of Type Strains, Phase IV (KMG-IV): sequencing the most valuable type-strain genomes for metagenomic binning, comparative biology and taxonomic classification.</title>
        <authorList>
            <person name="Goeker M."/>
        </authorList>
    </citation>
    <scope>NUCLEOTIDE SEQUENCE [LARGE SCALE GENOMIC DNA]</scope>
    <source>
        <strain evidence="5 6">DSM 29853</strain>
    </source>
</reference>
<organism evidence="5 6">
    <name type="scientific">Gellertiella hungarica</name>
    <dbReference type="NCBI Taxonomy" id="1572859"/>
    <lineage>
        <taxon>Bacteria</taxon>
        <taxon>Pseudomonadati</taxon>
        <taxon>Pseudomonadota</taxon>
        <taxon>Alphaproteobacteria</taxon>
        <taxon>Hyphomicrobiales</taxon>
        <taxon>Rhizobiaceae</taxon>
        <taxon>Gellertiella</taxon>
    </lineage>
</organism>
<dbReference type="AlphaFoldDB" id="A0A7W6NJA2"/>
<keyword evidence="6" id="KW-1185">Reference proteome</keyword>
<keyword evidence="3" id="KW-0732">Signal</keyword>
<evidence type="ECO:0000259" key="4">
    <source>
        <dbReference type="Pfam" id="PF01464"/>
    </source>
</evidence>
<feature type="region of interest" description="Disordered" evidence="2">
    <location>
        <begin position="163"/>
        <end position="190"/>
    </location>
</feature>
<name>A0A7W6NJA2_9HYPH</name>
<feature type="domain" description="Transglycosylase SLT" evidence="4">
    <location>
        <begin position="268"/>
        <end position="361"/>
    </location>
</feature>
<gene>
    <name evidence="5" type="ORF">GGR23_000694</name>
</gene>
<evidence type="ECO:0000313" key="6">
    <source>
        <dbReference type="Proteomes" id="UP000528286"/>
    </source>
</evidence>
<evidence type="ECO:0000313" key="5">
    <source>
        <dbReference type="EMBL" id="MBB4063533.1"/>
    </source>
</evidence>
<comment type="similarity">
    <text evidence="1">Belongs to the virb1 family.</text>
</comment>
<evidence type="ECO:0000256" key="3">
    <source>
        <dbReference type="SAM" id="SignalP"/>
    </source>
</evidence>